<evidence type="ECO:0000256" key="1">
    <source>
        <dbReference type="ARBA" id="ARBA00008061"/>
    </source>
</evidence>
<dbReference type="InterPro" id="IPR013780">
    <property type="entry name" value="Glyco_hydro_b"/>
</dbReference>
<dbReference type="InterPro" id="IPR004193">
    <property type="entry name" value="Glyco_hydro_13_N"/>
</dbReference>
<dbReference type="CDD" id="cd02856">
    <property type="entry name" value="E_set_GDE_Isoamylase_N"/>
    <property type="match status" value="1"/>
</dbReference>
<evidence type="ECO:0000259" key="5">
    <source>
        <dbReference type="SMART" id="SM00642"/>
    </source>
</evidence>
<dbReference type="Gene3D" id="2.60.40.10">
    <property type="entry name" value="Immunoglobulins"/>
    <property type="match status" value="1"/>
</dbReference>
<keyword evidence="7" id="KW-1185">Reference proteome</keyword>
<protein>
    <submittedName>
        <fullName evidence="6">Glycogen debranching protein GlgX</fullName>
    </submittedName>
</protein>
<comment type="caution">
    <text evidence="6">The sequence shown here is derived from an EMBL/GenBank/DDBJ whole genome shotgun (WGS) entry which is preliminary data.</text>
</comment>
<evidence type="ECO:0000256" key="4">
    <source>
        <dbReference type="SAM" id="MobiDB-lite"/>
    </source>
</evidence>
<dbReference type="InterPro" id="IPR013783">
    <property type="entry name" value="Ig-like_fold"/>
</dbReference>
<dbReference type="CDD" id="cd11326">
    <property type="entry name" value="AmyAc_Glg_debranch"/>
    <property type="match status" value="1"/>
</dbReference>
<dbReference type="GO" id="GO:0004135">
    <property type="term" value="F:amylo-alpha-1,6-glucosidase activity"/>
    <property type="evidence" value="ECO:0007669"/>
    <property type="project" value="InterPro"/>
</dbReference>
<sequence>MNTTLSVGADAPHHPTGHGGLVQNVPVTEATAAPPAAGPSDEPGPRLGAVVHTDGTTFTLWAPAAERVELALVADDGSQRNLDLAHTGEFWTGFVPGVGPGQRYGYRVHGPFDPAHGLRFNPSKLLLDPYARAVDGELDFANPLIYDSSDGDSAGHVPVSVVVAQSEPPPPICKPVHWGETVIYELHTKGFTKLHPDVPEHQRGTYAGLAHPSVINYLTELGVTSVELLPIHQFLTEPAIAARGLPNYWGYNTLGYFAPHAAYSSAGSRGEQVAEFKAMVAAFHAAGIEVILDVVYNHTAEGGFDGPTLSFRGIDNRAYYRLGHGGTMYDVTGTGNSVNTSHPQVRQLMMDSLRYWVEEMGVDGFRFDLAVTLVRNERHEVDLVDHPFLSEVAADPVLSTVKLISEPWDIGNFGYQVGNFGTPWSEWNGKFRDSVRDVWRNTSDGVKDLAYRLSGSSDLYGDDGRYPYASINFVTAHDGFTLRDLVSYDHKHNEANHEDNRDGTDDNRSWNCGVEGETADGEVVALRKRQMANLMSTLILSTGVPMLTMGDECGRTQGGNNNAYCQDNEISWFDWALPEQWADQLALTKKLIALRAAHPTLRQWHYFSGQPVVPGGRKDLSWIAPHGGEMTDADWHDGSLRTIGMFLAGDALRALDAEGNALTDSSFLLALNATPEVRNVVVPDASWAPGYEVVLDTSNSFVTEVEAGATVPLPPRCLVLLRAL</sequence>
<dbReference type="Gene3D" id="3.20.20.80">
    <property type="entry name" value="Glycosidases"/>
    <property type="match status" value="1"/>
</dbReference>
<dbReference type="AlphaFoldDB" id="A0A7Y4L3Z3"/>
<evidence type="ECO:0000256" key="2">
    <source>
        <dbReference type="ARBA" id="ARBA00022801"/>
    </source>
</evidence>
<name>A0A7Y4L3Z3_9ACTN</name>
<dbReference type="Proteomes" id="UP000534306">
    <property type="component" value="Unassembled WGS sequence"/>
</dbReference>
<dbReference type="InterPro" id="IPR014756">
    <property type="entry name" value="Ig_E-set"/>
</dbReference>
<evidence type="ECO:0000313" key="7">
    <source>
        <dbReference type="Proteomes" id="UP000534306"/>
    </source>
</evidence>
<dbReference type="Pfam" id="PF02922">
    <property type="entry name" value="CBM_48"/>
    <property type="match status" value="1"/>
</dbReference>
<keyword evidence="3" id="KW-0326">Glycosidase</keyword>
<comment type="similarity">
    <text evidence="1">Belongs to the glycosyl hydrolase 13 family.</text>
</comment>
<organism evidence="6 7">
    <name type="scientific">Kribbella sandramycini</name>
    <dbReference type="NCBI Taxonomy" id="60450"/>
    <lineage>
        <taxon>Bacteria</taxon>
        <taxon>Bacillati</taxon>
        <taxon>Actinomycetota</taxon>
        <taxon>Actinomycetes</taxon>
        <taxon>Propionibacteriales</taxon>
        <taxon>Kribbellaceae</taxon>
        <taxon>Kribbella</taxon>
    </lineage>
</organism>
<dbReference type="SMART" id="SM00642">
    <property type="entry name" value="Aamy"/>
    <property type="match status" value="1"/>
</dbReference>
<reference evidence="6 7" key="1">
    <citation type="submission" date="2020-05" db="EMBL/GenBank/DDBJ databases">
        <title>Genome sequence of Kribbella sandramycini ATCC 39419.</title>
        <authorList>
            <person name="Maclea K.S."/>
            <person name="Fair J.L."/>
        </authorList>
    </citation>
    <scope>NUCLEOTIDE SEQUENCE [LARGE SCALE GENOMIC DNA]</scope>
    <source>
        <strain evidence="6 7">ATCC 39419</strain>
    </source>
</reference>
<accession>A0A7Y4L3Z3</accession>
<dbReference type="Pfam" id="PF00128">
    <property type="entry name" value="Alpha-amylase"/>
    <property type="match status" value="1"/>
</dbReference>
<gene>
    <name evidence="6" type="primary">glgX</name>
    <name evidence="6" type="ORF">HPO96_26935</name>
</gene>
<dbReference type="SUPFAM" id="SSF81296">
    <property type="entry name" value="E set domains"/>
    <property type="match status" value="1"/>
</dbReference>
<dbReference type="Gene3D" id="2.60.40.1180">
    <property type="entry name" value="Golgi alpha-mannosidase II"/>
    <property type="match status" value="1"/>
</dbReference>
<dbReference type="InterPro" id="IPR044505">
    <property type="entry name" value="GlgX_Isoamylase_N_E_set"/>
</dbReference>
<proteinExistence type="inferred from homology"/>
<dbReference type="EMBL" id="JABJRC010000007">
    <property type="protein sequence ID" value="NOL43889.1"/>
    <property type="molecule type" value="Genomic_DNA"/>
</dbReference>
<dbReference type="GO" id="GO:0005980">
    <property type="term" value="P:glycogen catabolic process"/>
    <property type="evidence" value="ECO:0007669"/>
    <property type="project" value="InterPro"/>
</dbReference>
<evidence type="ECO:0000256" key="3">
    <source>
        <dbReference type="ARBA" id="ARBA00023295"/>
    </source>
</evidence>
<dbReference type="InterPro" id="IPR006047">
    <property type="entry name" value="GH13_cat_dom"/>
</dbReference>
<dbReference type="NCBIfam" id="TIGR02100">
    <property type="entry name" value="glgX_debranch"/>
    <property type="match status" value="1"/>
</dbReference>
<evidence type="ECO:0000313" key="6">
    <source>
        <dbReference type="EMBL" id="NOL43889.1"/>
    </source>
</evidence>
<dbReference type="InterPro" id="IPR011837">
    <property type="entry name" value="Glycogen_debranch_GlgX"/>
</dbReference>
<keyword evidence="2" id="KW-0378">Hydrolase</keyword>
<feature type="region of interest" description="Disordered" evidence="4">
    <location>
        <begin position="1"/>
        <end position="22"/>
    </location>
</feature>
<dbReference type="SUPFAM" id="SSF51445">
    <property type="entry name" value="(Trans)glycosidases"/>
    <property type="match status" value="1"/>
</dbReference>
<dbReference type="PANTHER" id="PTHR43002">
    <property type="entry name" value="GLYCOGEN DEBRANCHING ENZYME"/>
    <property type="match status" value="1"/>
</dbReference>
<feature type="domain" description="Glycosyl hydrolase family 13 catalytic" evidence="5">
    <location>
        <begin position="185"/>
        <end position="595"/>
    </location>
</feature>
<dbReference type="SUPFAM" id="SSF51011">
    <property type="entry name" value="Glycosyl hydrolase domain"/>
    <property type="match status" value="1"/>
</dbReference>
<dbReference type="InterPro" id="IPR017853">
    <property type="entry name" value="GH"/>
</dbReference>